<dbReference type="Ensembl" id="ENSPNYT00000006625.1">
    <property type="protein sequence ID" value="ENSPNYP00000006465.1"/>
    <property type="gene ID" value="ENSPNYG00000004835.1"/>
</dbReference>
<keyword evidence="6" id="KW-0812">Transmembrane</keyword>
<sequence length="387" mass="43474">TRMRISTNYFFKSRKRKIKEALKNNDTAGAAKRIKEYLEKQTNVSLNIAITGESGAGKSTFINAFRGIKNRDEGAAPTGVTETTSEVTPYPHPDNPNVTLWDLPGIGTKDFPARKYLKLVGFDKYDFFLIISDTRFRENDVKLAQKIKKMKKNFYFVRSKIDNDIRAEESVSDSSKEKTLTKIRDDCVQHLGIESPRVFLMSSFQLHKYDFSLLQETLETELPKDKRDTLLYVMPNVNPDVISKKKKALKVHLYLLATLSAAAAAVPVPGLSVAVDVAVLIGAVTHFVHAFGLDVQSLKRLAIRTAVSYTELRDVIISPVAAKEITKELFLKVFIPIVGIPVAMSLSFVTTYRVLNFILNQLAEDAQKVLNKALELSTVSEPERTWL</sequence>
<evidence type="ECO:0000259" key="7">
    <source>
        <dbReference type="PROSITE" id="PS51716"/>
    </source>
</evidence>
<dbReference type="STRING" id="303518.ENSPNYP00000006465"/>
<protein>
    <recommendedName>
        <fullName evidence="7">IRG-type G domain-containing protein</fullName>
    </recommendedName>
</protein>
<dbReference type="FunFam" id="3.40.50.300:FF:000541">
    <property type="entry name" value="Immunity related GTPase M"/>
    <property type="match status" value="1"/>
</dbReference>
<comment type="similarity">
    <text evidence="1">Belongs to the TRAFAC class dynamin-like GTPase superfamily. IRG family.</text>
</comment>
<dbReference type="PANTHER" id="PTHR32341">
    <property type="entry name" value="INTERFERON-INDUCIBLE GTPASE"/>
    <property type="match status" value="1"/>
</dbReference>
<name>A0A3B4F7A9_9CICH</name>
<keyword evidence="3" id="KW-0378">Hydrolase</keyword>
<organism evidence="8">
    <name type="scientific">Pundamilia nyererei</name>
    <dbReference type="NCBI Taxonomy" id="303518"/>
    <lineage>
        <taxon>Eukaryota</taxon>
        <taxon>Metazoa</taxon>
        <taxon>Chordata</taxon>
        <taxon>Craniata</taxon>
        <taxon>Vertebrata</taxon>
        <taxon>Euteleostomi</taxon>
        <taxon>Actinopterygii</taxon>
        <taxon>Neopterygii</taxon>
        <taxon>Teleostei</taxon>
        <taxon>Neoteleostei</taxon>
        <taxon>Acanthomorphata</taxon>
        <taxon>Ovalentaria</taxon>
        <taxon>Cichlomorphae</taxon>
        <taxon>Cichliformes</taxon>
        <taxon>Cichlidae</taxon>
        <taxon>African cichlids</taxon>
        <taxon>Pseudocrenilabrinae</taxon>
        <taxon>Haplochromini</taxon>
        <taxon>Pundamilia</taxon>
    </lineage>
</organism>
<dbReference type="GO" id="GO:0016787">
    <property type="term" value="F:hydrolase activity"/>
    <property type="evidence" value="ECO:0007669"/>
    <property type="project" value="UniProtKB-KW"/>
</dbReference>
<feature type="region of interest" description="Disordered" evidence="5">
    <location>
        <begin position="73"/>
        <end position="93"/>
    </location>
</feature>
<feature type="transmembrane region" description="Helical" evidence="6">
    <location>
        <begin position="333"/>
        <end position="355"/>
    </location>
</feature>
<evidence type="ECO:0000256" key="3">
    <source>
        <dbReference type="ARBA" id="ARBA00022801"/>
    </source>
</evidence>
<feature type="transmembrane region" description="Helical" evidence="6">
    <location>
        <begin position="253"/>
        <end position="271"/>
    </location>
</feature>
<dbReference type="InterPro" id="IPR027417">
    <property type="entry name" value="P-loop_NTPase"/>
</dbReference>
<keyword evidence="4" id="KW-0342">GTP-binding</keyword>
<accession>A0A3B4F7A9</accession>
<keyword evidence="6" id="KW-1133">Transmembrane helix</keyword>
<evidence type="ECO:0000256" key="6">
    <source>
        <dbReference type="SAM" id="Phobius"/>
    </source>
</evidence>
<evidence type="ECO:0000256" key="2">
    <source>
        <dbReference type="ARBA" id="ARBA00022741"/>
    </source>
</evidence>
<keyword evidence="6" id="KW-0472">Membrane</keyword>
<dbReference type="PROSITE" id="PS51716">
    <property type="entry name" value="G_IRG"/>
    <property type="match status" value="1"/>
</dbReference>
<dbReference type="SUPFAM" id="SSF52540">
    <property type="entry name" value="P-loop containing nucleoside triphosphate hydrolases"/>
    <property type="match status" value="1"/>
</dbReference>
<dbReference type="InterPro" id="IPR030385">
    <property type="entry name" value="G_IRG_dom"/>
</dbReference>
<dbReference type="Gene3D" id="3.40.50.300">
    <property type="entry name" value="P-loop containing nucleotide triphosphate hydrolases"/>
    <property type="match status" value="1"/>
</dbReference>
<dbReference type="AlphaFoldDB" id="A0A3B4F7A9"/>
<dbReference type="InterPro" id="IPR007743">
    <property type="entry name" value="Immunity-related_GTPase-like"/>
</dbReference>
<dbReference type="GO" id="GO:0016020">
    <property type="term" value="C:membrane"/>
    <property type="evidence" value="ECO:0007669"/>
    <property type="project" value="InterPro"/>
</dbReference>
<dbReference type="PANTHER" id="PTHR32341:SF10">
    <property type="entry name" value="INTERFERON-INDUCIBLE GTPASE 5"/>
    <property type="match status" value="1"/>
</dbReference>
<evidence type="ECO:0000313" key="8">
    <source>
        <dbReference type="Ensembl" id="ENSPNYP00000006465.1"/>
    </source>
</evidence>
<dbReference type="InterPro" id="IPR051515">
    <property type="entry name" value="IRG"/>
</dbReference>
<evidence type="ECO:0000256" key="1">
    <source>
        <dbReference type="ARBA" id="ARBA00005429"/>
    </source>
</evidence>
<evidence type="ECO:0000256" key="5">
    <source>
        <dbReference type="SAM" id="MobiDB-lite"/>
    </source>
</evidence>
<dbReference type="GeneTree" id="ENSGT00950000183007"/>
<proteinExistence type="inferred from homology"/>
<evidence type="ECO:0000256" key="4">
    <source>
        <dbReference type="ARBA" id="ARBA00023134"/>
    </source>
</evidence>
<keyword evidence="2" id="KW-0547">Nucleotide-binding</keyword>
<reference evidence="8" key="1">
    <citation type="submission" date="2023-09" db="UniProtKB">
        <authorList>
            <consortium name="Ensembl"/>
        </authorList>
    </citation>
    <scope>IDENTIFICATION</scope>
</reference>
<feature type="domain" description="IRG-type G" evidence="7">
    <location>
        <begin position="44"/>
        <end position="221"/>
    </location>
</feature>
<dbReference type="GO" id="GO:0005525">
    <property type="term" value="F:GTP binding"/>
    <property type="evidence" value="ECO:0007669"/>
    <property type="project" value="UniProtKB-KW"/>
</dbReference>
<dbReference type="Pfam" id="PF05049">
    <property type="entry name" value="IIGP"/>
    <property type="match status" value="1"/>
</dbReference>